<keyword evidence="1" id="KW-0732">Signal</keyword>
<keyword evidence="3" id="KW-0808">Transferase</keyword>
<evidence type="ECO:0000256" key="1">
    <source>
        <dbReference type="SAM" id="SignalP"/>
    </source>
</evidence>
<dbReference type="InterPro" id="IPR001763">
    <property type="entry name" value="Rhodanese-like_dom"/>
</dbReference>
<dbReference type="RefSeq" id="WP_034229174.1">
    <property type="nucleotide sequence ID" value="NZ_AXCW01000369.1"/>
</dbReference>
<gene>
    <name evidence="3" type="ORF">N866_12910</name>
</gene>
<dbReference type="Proteomes" id="UP000019753">
    <property type="component" value="Unassembled WGS sequence"/>
</dbReference>
<evidence type="ECO:0000259" key="2">
    <source>
        <dbReference type="PROSITE" id="PS50206"/>
    </source>
</evidence>
<dbReference type="OrthoDB" id="9800872at2"/>
<organism evidence="3 4">
    <name type="scientific">Actinotalea ferrariae CF5-4</name>
    <dbReference type="NCBI Taxonomy" id="948458"/>
    <lineage>
        <taxon>Bacteria</taxon>
        <taxon>Bacillati</taxon>
        <taxon>Actinomycetota</taxon>
        <taxon>Actinomycetes</taxon>
        <taxon>Micrococcales</taxon>
        <taxon>Cellulomonadaceae</taxon>
        <taxon>Actinotalea</taxon>
    </lineage>
</organism>
<feature type="signal peptide" evidence="1">
    <location>
        <begin position="1"/>
        <end position="23"/>
    </location>
</feature>
<reference evidence="3 4" key="1">
    <citation type="submission" date="2014-01" db="EMBL/GenBank/DDBJ databases">
        <title>Actinotalea ferrariae CF5-4.</title>
        <authorList>
            <person name="Chen F."/>
            <person name="Li Y."/>
            <person name="Wang G."/>
        </authorList>
    </citation>
    <scope>NUCLEOTIDE SEQUENCE [LARGE SCALE GENOMIC DNA]</scope>
    <source>
        <strain evidence="3 4">CF5-4</strain>
    </source>
</reference>
<dbReference type="PROSITE" id="PS50206">
    <property type="entry name" value="RHODANESE_3"/>
    <property type="match status" value="1"/>
</dbReference>
<dbReference type="GO" id="GO:0004792">
    <property type="term" value="F:thiosulfate-cyanide sulfurtransferase activity"/>
    <property type="evidence" value="ECO:0007669"/>
    <property type="project" value="InterPro"/>
</dbReference>
<dbReference type="InterPro" id="IPR052367">
    <property type="entry name" value="Thiosulfate_ST/Rhodanese-like"/>
</dbReference>
<dbReference type="Gene3D" id="3.40.250.10">
    <property type="entry name" value="Rhodanese-like domain"/>
    <property type="match status" value="1"/>
</dbReference>
<dbReference type="EMBL" id="AXCW01000369">
    <property type="protein sequence ID" value="EYR61995.1"/>
    <property type="molecule type" value="Genomic_DNA"/>
</dbReference>
<comment type="caution">
    <text evidence="3">The sequence shown here is derived from an EMBL/GenBank/DDBJ whole genome shotgun (WGS) entry which is preliminary data.</text>
</comment>
<feature type="domain" description="Rhodanese" evidence="2">
    <location>
        <begin position="52"/>
        <end position="142"/>
    </location>
</feature>
<protein>
    <submittedName>
        <fullName evidence="3">Sulfurtransferase</fullName>
    </submittedName>
</protein>
<evidence type="ECO:0000313" key="4">
    <source>
        <dbReference type="Proteomes" id="UP000019753"/>
    </source>
</evidence>
<dbReference type="PROSITE" id="PS00380">
    <property type="entry name" value="RHODANESE_1"/>
    <property type="match status" value="1"/>
</dbReference>
<sequence length="143" mass="14485">MPRRHLHLHLALAALLTVGGLSACGADGADDGGSSAASVTDVDPAAFAALADDPGVTVLDVRTPEEFAAGHLPGAVNIDSSAPDFADAVGALPKDGTYLVYCQTSNRSGVATDRMVDLGFTDVYDLQGGIVAWSDAGNEVVTD</sequence>
<dbReference type="InterPro" id="IPR001307">
    <property type="entry name" value="Thiosulphate_STrfase_CS"/>
</dbReference>
<proteinExistence type="predicted"/>
<dbReference type="PROSITE" id="PS51257">
    <property type="entry name" value="PROKAR_LIPOPROTEIN"/>
    <property type="match status" value="1"/>
</dbReference>
<dbReference type="SUPFAM" id="SSF52821">
    <property type="entry name" value="Rhodanese/Cell cycle control phosphatase"/>
    <property type="match status" value="1"/>
</dbReference>
<dbReference type="SMART" id="SM00450">
    <property type="entry name" value="RHOD"/>
    <property type="match status" value="1"/>
</dbReference>
<keyword evidence="4" id="KW-1185">Reference proteome</keyword>
<dbReference type="InterPro" id="IPR036873">
    <property type="entry name" value="Rhodanese-like_dom_sf"/>
</dbReference>
<evidence type="ECO:0000313" key="3">
    <source>
        <dbReference type="EMBL" id="EYR61995.1"/>
    </source>
</evidence>
<accession>A0A021VPN3</accession>
<feature type="chain" id="PRO_5038893693" evidence="1">
    <location>
        <begin position="24"/>
        <end position="143"/>
    </location>
</feature>
<name>A0A021VPN3_9CELL</name>
<dbReference type="PANTHER" id="PTHR45431">
    <property type="entry name" value="RHODANESE-LIKE DOMAIN-CONTAINING PROTEIN 15, CHLOROPLASTIC"/>
    <property type="match status" value="1"/>
</dbReference>
<dbReference type="AlphaFoldDB" id="A0A021VPN3"/>
<dbReference type="PANTHER" id="PTHR45431:SF3">
    <property type="entry name" value="RHODANESE-LIKE DOMAIN-CONTAINING PROTEIN 15, CHLOROPLASTIC"/>
    <property type="match status" value="1"/>
</dbReference>
<dbReference type="CDD" id="cd00158">
    <property type="entry name" value="RHOD"/>
    <property type="match status" value="1"/>
</dbReference>
<dbReference type="Pfam" id="PF00581">
    <property type="entry name" value="Rhodanese"/>
    <property type="match status" value="1"/>
</dbReference>